<dbReference type="AlphaFoldDB" id="A0A0H3LXC2"/>
<organism evidence="2 3">
    <name type="scientific">Bartonella henselae (strain ATCC 49882 / DSM 28221 / CCUG 30454 / Houston 1)</name>
    <name type="common">Rochalimaea henselae</name>
    <dbReference type="NCBI Taxonomy" id="283166"/>
    <lineage>
        <taxon>Bacteria</taxon>
        <taxon>Pseudomonadati</taxon>
        <taxon>Pseudomonadota</taxon>
        <taxon>Alphaproteobacteria</taxon>
        <taxon>Hyphomicrobiales</taxon>
        <taxon>Bartonellaceae</taxon>
        <taxon>Bartonella</taxon>
    </lineage>
</organism>
<evidence type="ECO:0000256" key="1">
    <source>
        <dbReference type="SAM" id="Phobius"/>
    </source>
</evidence>
<dbReference type="PaxDb" id="283166-BH02340"/>
<keyword evidence="1" id="KW-0472">Membrane</keyword>
<dbReference type="Proteomes" id="UP000000421">
    <property type="component" value="Chromosome"/>
</dbReference>
<dbReference type="KEGG" id="bhe:BH02340"/>
<proteinExistence type="predicted"/>
<evidence type="ECO:0000313" key="3">
    <source>
        <dbReference type="Proteomes" id="UP000000421"/>
    </source>
</evidence>
<feature type="transmembrane region" description="Helical" evidence="1">
    <location>
        <begin position="6"/>
        <end position="28"/>
    </location>
</feature>
<keyword evidence="1" id="KW-1133">Transmembrane helix</keyword>
<sequence length="86" mass="9844">MVTETFIFGACIFFCIGFISAELMCIFCRNVIGVFEHFDNGCCRLYSSSVFIMKRSLAEKKAAVFQGALYREIFSMPFNLHEKCTI</sequence>
<accession>A0A0H3LXC2</accession>
<gene>
    <name evidence="2" type="ordered locus">BH02340</name>
</gene>
<evidence type="ECO:0000313" key="2">
    <source>
        <dbReference type="EMBL" id="CAF27046.1"/>
    </source>
</evidence>
<keyword evidence="1" id="KW-0812">Transmembrane</keyword>
<name>A0A0H3LXC2_BARHE</name>
<dbReference type="EnsemblBacteria" id="CAF27046">
    <property type="protein sequence ID" value="CAF27046"/>
    <property type="gene ID" value="BH02340"/>
</dbReference>
<keyword evidence="3" id="KW-1185">Reference proteome</keyword>
<reference evidence="2 3" key="1">
    <citation type="journal article" date="2004" name="Proc. Natl. Acad. Sci. U.S.A.">
        <title>The louse-borne human pathogen Bartonella quintana is a genomic derivative of the zoonotic agent Bartonella henselae.</title>
        <authorList>
            <person name="Alsmark U.C.M."/>
            <person name="Frank A.C."/>
            <person name="Karlberg E.O."/>
            <person name="Legault B.-A."/>
            <person name="Ardell D.H."/>
            <person name="Canbaeck B."/>
            <person name="Eriksson A.-S."/>
            <person name="Naeslund A.K."/>
            <person name="Handley S.A."/>
            <person name="Huvet M."/>
            <person name="La Scola B."/>
            <person name="Holmberg M."/>
            <person name="Andersson S.G.E."/>
        </authorList>
    </citation>
    <scope>NUCLEOTIDE SEQUENCE [LARGE SCALE GENOMIC DNA]</scope>
    <source>
        <strain evidence="3">ATCC 49882 / DSM 28221 / CCUG 30454 / Houston 1</strain>
    </source>
</reference>
<protein>
    <submittedName>
        <fullName evidence="2">Uncharacterized protein</fullName>
    </submittedName>
</protein>
<dbReference type="EMBL" id="BX897699">
    <property type="protein sequence ID" value="CAF27046.1"/>
    <property type="molecule type" value="Genomic_DNA"/>
</dbReference>